<organism evidence="2 3">
    <name type="scientific">Sphaerisporangium dianthi</name>
    <dbReference type="NCBI Taxonomy" id="1436120"/>
    <lineage>
        <taxon>Bacteria</taxon>
        <taxon>Bacillati</taxon>
        <taxon>Actinomycetota</taxon>
        <taxon>Actinomycetes</taxon>
        <taxon>Streptosporangiales</taxon>
        <taxon>Streptosporangiaceae</taxon>
        <taxon>Sphaerisporangium</taxon>
    </lineage>
</organism>
<dbReference type="RefSeq" id="WP_380840052.1">
    <property type="nucleotide sequence ID" value="NZ_JBHSFP010000006.1"/>
</dbReference>
<feature type="region of interest" description="Disordered" evidence="1">
    <location>
        <begin position="101"/>
        <end position="141"/>
    </location>
</feature>
<protein>
    <submittedName>
        <fullName evidence="2">Uncharacterized protein</fullName>
    </submittedName>
</protein>
<keyword evidence="3" id="KW-1185">Reference proteome</keyword>
<evidence type="ECO:0000256" key="1">
    <source>
        <dbReference type="SAM" id="MobiDB-lite"/>
    </source>
</evidence>
<feature type="compositionally biased region" description="Pro residues" evidence="1">
    <location>
        <begin position="111"/>
        <end position="131"/>
    </location>
</feature>
<dbReference type="Proteomes" id="UP001596004">
    <property type="component" value="Unassembled WGS sequence"/>
</dbReference>
<reference evidence="3" key="1">
    <citation type="journal article" date="2019" name="Int. J. Syst. Evol. Microbiol.">
        <title>The Global Catalogue of Microorganisms (GCM) 10K type strain sequencing project: providing services to taxonomists for standard genome sequencing and annotation.</title>
        <authorList>
            <consortium name="The Broad Institute Genomics Platform"/>
            <consortium name="The Broad Institute Genome Sequencing Center for Infectious Disease"/>
            <person name="Wu L."/>
            <person name="Ma J."/>
        </authorList>
    </citation>
    <scope>NUCLEOTIDE SEQUENCE [LARGE SCALE GENOMIC DNA]</scope>
    <source>
        <strain evidence="3">CGMCC 4.7132</strain>
    </source>
</reference>
<evidence type="ECO:0000313" key="2">
    <source>
        <dbReference type="EMBL" id="MFC4531438.1"/>
    </source>
</evidence>
<gene>
    <name evidence="2" type="ORF">ACFO60_11745</name>
</gene>
<accession>A0ABV9CED4</accession>
<evidence type="ECO:0000313" key="3">
    <source>
        <dbReference type="Proteomes" id="UP001596004"/>
    </source>
</evidence>
<name>A0ABV9CED4_9ACTN</name>
<dbReference type="EMBL" id="JBHSFP010000006">
    <property type="protein sequence ID" value="MFC4531438.1"/>
    <property type="molecule type" value="Genomic_DNA"/>
</dbReference>
<comment type="caution">
    <text evidence="2">The sequence shown here is derived from an EMBL/GenBank/DDBJ whole genome shotgun (WGS) entry which is preliminary data.</text>
</comment>
<proteinExistence type="predicted"/>
<sequence length="281" mass="29696">MADIWLQAAVRNNAEWCDSMCRAHGMPGTFSDSLWSNPRRSPPLYPDAVTLTPAASADAVLAAIELDSPEPSVKDGFARLDLRDAGFRILFDAQWILRAPTPASPTSEPGVPSPSPRDFPSTPGAPSPIPRSPTSERPGVAPAALEGRLPDLRAATGDPIAWSTITTAAGLRDWETGLLPGYEGVLFPAVLLADPAVTLLAGRIDGDIVCGSALNTSDQVVGVSNVFASGCDIEAAWEGTVTMASTLFPTRPMVGYEHSDDLEAPLQQGFTPIGPLRIWLK</sequence>